<dbReference type="EMBL" id="JAETWB010000078">
    <property type="protein sequence ID" value="MBL6082530.1"/>
    <property type="molecule type" value="Genomic_DNA"/>
</dbReference>
<dbReference type="Proteomes" id="UP000660885">
    <property type="component" value="Unassembled WGS sequence"/>
</dbReference>
<dbReference type="SUPFAM" id="SSF53955">
    <property type="entry name" value="Lysozyme-like"/>
    <property type="match status" value="1"/>
</dbReference>
<comment type="similarity">
    <text evidence="1">Belongs to the virb1 family.</text>
</comment>
<accession>A0ABS1UDD4</accession>
<keyword evidence="5" id="KW-1185">Reference proteome</keyword>
<dbReference type="InterPro" id="IPR008258">
    <property type="entry name" value="Transglycosylase_SLT_dom_1"/>
</dbReference>
<dbReference type="RefSeq" id="WP_202835864.1">
    <property type="nucleotide sequence ID" value="NZ_JAETWB010000078.1"/>
</dbReference>
<evidence type="ECO:0000313" key="5">
    <source>
        <dbReference type="Proteomes" id="UP000660885"/>
    </source>
</evidence>
<gene>
    <name evidence="4" type="ORF">JMJ56_31685</name>
</gene>
<dbReference type="InterPro" id="IPR023346">
    <property type="entry name" value="Lysozyme-like_dom_sf"/>
</dbReference>
<evidence type="ECO:0000313" key="4">
    <source>
        <dbReference type="EMBL" id="MBL6082530.1"/>
    </source>
</evidence>
<comment type="caution">
    <text evidence="4">The sequence shown here is derived from an EMBL/GenBank/DDBJ whole genome shotgun (WGS) entry which is preliminary data.</text>
</comment>
<evidence type="ECO:0000256" key="2">
    <source>
        <dbReference type="SAM" id="MobiDB-lite"/>
    </source>
</evidence>
<organism evidence="4 5">
    <name type="scientific">Belnapia arida</name>
    <dbReference type="NCBI Taxonomy" id="2804533"/>
    <lineage>
        <taxon>Bacteria</taxon>
        <taxon>Pseudomonadati</taxon>
        <taxon>Pseudomonadota</taxon>
        <taxon>Alphaproteobacteria</taxon>
        <taxon>Acetobacterales</taxon>
        <taxon>Roseomonadaceae</taxon>
        <taxon>Belnapia</taxon>
    </lineage>
</organism>
<name>A0ABS1UDD4_9PROT</name>
<evidence type="ECO:0000256" key="1">
    <source>
        <dbReference type="ARBA" id="ARBA00009387"/>
    </source>
</evidence>
<evidence type="ECO:0000259" key="3">
    <source>
        <dbReference type="Pfam" id="PF01464"/>
    </source>
</evidence>
<feature type="domain" description="Transglycosylase SLT" evidence="3">
    <location>
        <begin position="127"/>
        <end position="263"/>
    </location>
</feature>
<dbReference type="Pfam" id="PF01464">
    <property type="entry name" value="SLT"/>
    <property type="match status" value="1"/>
</dbReference>
<feature type="region of interest" description="Disordered" evidence="2">
    <location>
        <begin position="158"/>
        <end position="185"/>
    </location>
</feature>
<sequence length="291" mass="30159">MQVAVVHVAGAFPLDETEVIVQQQEEILGPLVDLGNAGTKTALTFDMDSEPPKTFAVLRLTPGGQAPVIPGFRLVCQGNCLVAGQLAGVAAFRAEEPATLGLAVKPSSALEHALMAQLPTTKTFHDLIAASAAAHKLPPAVIAAIGSVESAWGTSSLMIPNGPAGTGDRKPRQPKPPLRPGSMPTDGLGFGRGLMQIDWDAHDFARSGNWQDAGANIDFGAGVLAGALARFSKQKKFAADALRVAILAYNQGEGGATRSITEQGLEAATGPGTYAGKVLQRIPFFETNGFA</sequence>
<protein>
    <submittedName>
        <fullName evidence="4">Transglycosylase SLT domain-containing protein</fullName>
    </submittedName>
</protein>
<reference evidence="4 5" key="1">
    <citation type="submission" date="2021-01" db="EMBL/GenBank/DDBJ databases">
        <title>Belnapia mucosa sp. nov. and Belnapia arida sp. nov., isolated from the Tabernas Desert (Almeria, Spain).</title>
        <authorList>
            <person name="Molina-Menor E."/>
            <person name="Vidal-Verdu A."/>
            <person name="Calonge A."/>
            <person name="Satari L."/>
            <person name="Pereto J."/>
            <person name="Porcar M."/>
        </authorList>
    </citation>
    <scope>NUCLEOTIDE SEQUENCE [LARGE SCALE GENOMIC DNA]</scope>
    <source>
        <strain evidence="4 5">T18</strain>
    </source>
</reference>
<dbReference type="Gene3D" id="1.10.530.10">
    <property type="match status" value="1"/>
</dbReference>
<proteinExistence type="inferred from homology"/>